<dbReference type="EMBL" id="KZ505679">
    <property type="protein sequence ID" value="PKU47400.1"/>
    <property type="molecule type" value="Genomic_DNA"/>
</dbReference>
<gene>
    <name evidence="2" type="ORF">llap_2302</name>
</gene>
<evidence type="ECO:0000313" key="2">
    <source>
        <dbReference type="EMBL" id="PKU47400.1"/>
    </source>
</evidence>
<proteinExistence type="predicted"/>
<reference evidence="3" key="2">
    <citation type="submission" date="2017-12" db="EMBL/GenBank/DDBJ databases">
        <title>Genome sequence of the Bar-tailed Godwit (Limosa lapponica baueri).</title>
        <authorList>
            <person name="Lima N.C.B."/>
            <person name="Parody-Merino A.M."/>
            <person name="Battley P.F."/>
            <person name="Fidler A.E."/>
            <person name="Prosdocimi F."/>
        </authorList>
    </citation>
    <scope>NUCLEOTIDE SEQUENCE [LARGE SCALE GENOMIC DNA]</scope>
</reference>
<protein>
    <submittedName>
        <fullName evidence="2">Uncharacterized protein</fullName>
    </submittedName>
</protein>
<evidence type="ECO:0000313" key="3">
    <source>
        <dbReference type="Proteomes" id="UP000233556"/>
    </source>
</evidence>
<dbReference type="AlphaFoldDB" id="A0A2I0UMV4"/>
<keyword evidence="3" id="KW-1185">Reference proteome</keyword>
<evidence type="ECO:0000256" key="1">
    <source>
        <dbReference type="SAM" id="MobiDB-lite"/>
    </source>
</evidence>
<name>A0A2I0UMV4_LIMLA</name>
<sequence>MGPHQGRVEGENNLPRPVGHTLPDAPQDTIGLLGHKGTLSAHGDPIVSRTPRSFSSEVLSSKSAPNLYWFMGLFLPRCSTLKYLMLPVNPEVKFKVKVVSVPIWLPSVLKKKMFHMRRRACQLESSLLKQNQKAPHFLMKHFLDKKSVDVEDSVNASIFRPREEFPRYAEVNSAMQIQLEVTDFAKANIELGYDDMISITEASVTIPNVTEM</sequence>
<organism evidence="2 3">
    <name type="scientific">Limosa lapponica baueri</name>
    <dbReference type="NCBI Taxonomy" id="1758121"/>
    <lineage>
        <taxon>Eukaryota</taxon>
        <taxon>Metazoa</taxon>
        <taxon>Chordata</taxon>
        <taxon>Craniata</taxon>
        <taxon>Vertebrata</taxon>
        <taxon>Euteleostomi</taxon>
        <taxon>Archelosauria</taxon>
        <taxon>Archosauria</taxon>
        <taxon>Dinosauria</taxon>
        <taxon>Saurischia</taxon>
        <taxon>Theropoda</taxon>
        <taxon>Coelurosauria</taxon>
        <taxon>Aves</taxon>
        <taxon>Neognathae</taxon>
        <taxon>Neoaves</taxon>
        <taxon>Charadriiformes</taxon>
        <taxon>Scolopacidae</taxon>
        <taxon>Limosa</taxon>
    </lineage>
</organism>
<dbReference type="Proteomes" id="UP000233556">
    <property type="component" value="Unassembled WGS sequence"/>
</dbReference>
<feature type="compositionally biased region" description="Basic and acidic residues" evidence="1">
    <location>
        <begin position="1"/>
        <end position="10"/>
    </location>
</feature>
<feature type="region of interest" description="Disordered" evidence="1">
    <location>
        <begin position="1"/>
        <end position="21"/>
    </location>
</feature>
<reference evidence="3" key="1">
    <citation type="submission" date="2017-11" db="EMBL/GenBank/DDBJ databases">
        <authorList>
            <person name="Lima N.C."/>
            <person name="Parody-Merino A.M."/>
            <person name="Battley P.F."/>
            <person name="Fidler A.E."/>
            <person name="Prosdocimi F."/>
        </authorList>
    </citation>
    <scope>NUCLEOTIDE SEQUENCE [LARGE SCALE GENOMIC DNA]</scope>
</reference>
<accession>A0A2I0UMV4</accession>